<sequence>MSRISRNLNGELASRNGPTPTVILPSIEKQTPYKISSQVNGNRSQVRFSIPDPNLIDDDCSYISISNSPQKIVFPKEPINNTDGEEEPTSIYSDIIAHNNHNNTNVQGISQSIDNKGNALRDKLNLVDMQSKIMIDVPESIWRYHKEHRSYNNNGHTRHRKTQSLHNVFNPYRDAESVDLSGESPVSAKWTPSHKRSKSLQSIIADTVKMYHEEEQERSIEDHTLSIFNETVSTVSPLNIRQQNTFTNASRRHDLFLTSESPLNKYKVSVPLEINLPPYLSPQNKNKNVNRNSLIYNGNGYSILDENTVDISEESNSIQESITESEKITDSLINDDSLPYAMNDISIDVGNKTGKDTDIFLGIDNEANVNLKLQNKNIRSNSKSPQKRTTQQTKEKYEFEKDNRTRNVSSCIGNDTAERSRPNSRALEILSTPSKSIVIPSLDNDEYQTPKNPSSNGTLTFFENFEPLRQGSHDVFKTHPTPNREQGILNMEFKFPFNNNVDNNRNIPKERTEDNSMDFLKVAPLSSNKEFETRRQRLLQNQSASNSPIRKIGHAHRRTKSVHNIDFTSMTDGNNITELVTQDTSFNATSTPPKADSSTISIPERSSLRTNTSPSISSPIITISPALEKTDDSIVFISHRKVKQSHTMPDTLENRPMSSFQSFNTPVSRRDVENIYTSESSFIPENIINNKTIPIRGINSLSPRRRLSNNESNPSTATSYTNSEFSKGTFNTVETDMSAVEEIEEVEILKRSNIPQNIPLSIPPKKNNDNSFEIIKELKNGKEVEVIVIDNEKEEDPVKEKSKGNKKNSRAKVLKERDYESILNMCEDAALQAKDIIYNLVSETEPLRLQEKKNRSQNRLSAVDERRQKYLQKFNRTIKVNPKIKETK</sequence>
<feature type="region of interest" description="Disordered" evidence="1">
    <location>
        <begin position="1"/>
        <end position="21"/>
    </location>
</feature>
<feature type="compositionally biased region" description="Polar residues" evidence="1">
    <location>
        <begin position="585"/>
        <end position="601"/>
    </location>
</feature>
<feature type="compositionally biased region" description="Polar residues" evidence="1">
    <location>
        <begin position="374"/>
        <end position="392"/>
    </location>
</feature>
<evidence type="ECO:0000313" key="3">
    <source>
        <dbReference type="Proteomes" id="UP000750334"/>
    </source>
</evidence>
<proteinExistence type="predicted"/>
<reference evidence="2 3" key="1">
    <citation type="submission" date="2020-11" db="EMBL/GenBank/DDBJ databases">
        <title>Kefir isolates.</title>
        <authorList>
            <person name="Marcisauskas S."/>
            <person name="Kim Y."/>
            <person name="Blasche S."/>
        </authorList>
    </citation>
    <scope>NUCLEOTIDE SEQUENCE [LARGE SCALE GENOMIC DNA]</scope>
    <source>
        <strain evidence="2 3">OG2</strain>
    </source>
</reference>
<protein>
    <submittedName>
        <fullName evidence="2">Uncharacterized protein</fullName>
    </submittedName>
</protein>
<feature type="region of interest" description="Disordered" evidence="1">
    <location>
        <begin position="702"/>
        <end position="724"/>
    </location>
</feature>
<dbReference type="EMBL" id="PUHR01000039">
    <property type="protein sequence ID" value="KAG0669554.1"/>
    <property type="molecule type" value="Genomic_DNA"/>
</dbReference>
<dbReference type="AlphaFoldDB" id="A0A9P6WED5"/>
<name>A0A9P6WED5_MAUEX</name>
<feature type="compositionally biased region" description="Basic and acidic residues" evidence="1">
    <location>
        <begin position="393"/>
        <end position="405"/>
    </location>
</feature>
<organism evidence="2 3">
    <name type="scientific">Maudiozyma exigua</name>
    <name type="common">Yeast</name>
    <name type="synonym">Kazachstania exigua</name>
    <dbReference type="NCBI Taxonomy" id="34358"/>
    <lineage>
        <taxon>Eukaryota</taxon>
        <taxon>Fungi</taxon>
        <taxon>Dikarya</taxon>
        <taxon>Ascomycota</taxon>
        <taxon>Saccharomycotina</taxon>
        <taxon>Saccharomycetes</taxon>
        <taxon>Saccharomycetales</taxon>
        <taxon>Saccharomycetaceae</taxon>
        <taxon>Maudiozyma</taxon>
    </lineage>
</organism>
<feature type="region of interest" description="Disordered" evidence="1">
    <location>
        <begin position="374"/>
        <end position="423"/>
    </location>
</feature>
<dbReference type="OrthoDB" id="4069593at2759"/>
<keyword evidence="3" id="KW-1185">Reference proteome</keyword>
<dbReference type="Proteomes" id="UP000750334">
    <property type="component" value="Unassembled WGS sequence"/>
</dbReference>
<evidence type="ECO:0000256" key="1">
    <source>
        <dbReference type="SAM" id="MobiDB-lite"/>
    </source>
</evidence>
<feature type="region of interest" description="Disordered" evidence="1">
    <location>
        <begin position="538"/>
        <end position="558"/>
    </location>
</feature>
<accession>A0A9P6WED5</accession>
<feature type="compositionally biased region" description="Polar residues" evidence="1">
    <location>
        <begin position="709"/>
        <end position="724"/>
    </location>
</feature>
<feature type="compositionally biased region" description="Polar residues" evidence="1">
    <location>
        <begin position="538"/>
        <end position="548"/>
    </location>
</feature>
<comment type="caution">
    <text evidence="2">The sequence shown here is derived from an EMBL/GenBank/DDBJ whole genome shotgun (WGS) entry which is preliminary data.</text>
</comment>
<evidence type="ECO:0000313" key="2">
    <source>
        <dbReference type="EMBL" id="KAG0669554.1"/>
    </source>
</evidence>
<feature type="region of interest" description="Disordered" evidence="1">
    <location>
        <begin position="585"/>
        <end position="615"/>
    </location>
</feature>
<gene>
    <name evidence="2" type="ORF">C6P45_003625</name>
</gene>